<comment type="caution">
    <text evidence="2">The sequence shown here is derived from an EMBL/GenBank/DDBJ whole genome shotgun (WGS) entry which is preliminary data.</text>
</comment>
<evidence type="ECO:0000313" key="3">
    <source>
        <dbReference type="Proteomes" id="UP001190700"/>
    </source>
</evidence>
<evidence type="ECO:0000256" key="1">
    <source>
        <dbReference type="SAM" id="MobiDB-lite"/>
    </source>
</evidence>
<dbReference type="AlphaFoldDB" id="A0AAE0ENH6"/>
<accession>A0AAE0ENH6</accession>
<organism evidence="2 3">
    <name type="scientific">Cymbomonas tetramitiformis</name>
    <dbReference type="NCBI Taxonomy" id="36881"/>
    <lineage>
        <taxon>Eukaryota</taxon>
        <taxon>Viridiplantae</taxon>
        <taxon>Chlorophyta</taxon>
        <taxon>Pyramimonadophyceae</taxon>
        <taxon>Pyramimonadales</taxon>
        <taxon>Pyramimonadaceae</taxon>
        <taxon>Cymbomonas</taxon>
    </lineage>
</organism>
<gene>
    <name evidence="2" type="ORF">CYMTET_56701</name>
</gene>
<feature type="region of interest" description="Disordered" evidence="1">
    <location>
        <begin position="237"/>
        <end position="256"/>
    </location>
</feature>
<evidence type="ECO:0000313" key="2">
    <source>
        <dbReference type="EMBL" id="KAK3232975.1"/>
    </source>
</evidence>
<feature type="region of interest" description="Disordered" evidence="1">
    <location>
        <begin position="158"/>
        <end position="179"/>
    </location>
</feature>
<name>A0AAE0ENH6_9CHLO</name>
<sequence length="256" mass="28274">MISPKRVNPFPKARDIGLVSSLSRDDFPAAVAESPLLRLQNVEDGPLSPRKVPYHRDVACFMPANSHFEDLFPAAGRTYFTNEDVPQHVLALPAPSCSYSNCHVSGATGEVPVLFKCQFKDCSKTVHGLCQALYEFHSPQQPLPPHVLCEEHHSTEVPEIPEEPEPEAAQKGPVVSKSTKKFSIDMTAAERRSHMLRLREAGCLLAEALGRSTPKLNSRLSGSFCSSIKSKARRIKERTNKVQGAKKRGEMGFSVR</sequence>
<dbReference type="EMBL" id="LGRX02035831">
    <property type="protein sequence ID" value="KAK3232975.1"/>
    <property type="molecule type" value="Genomic_DNA"/>
</dbReference>
<proteinExistence type="predicted"/>
<protein>
    <submittedName>
        <fullName evidence="2">Uncharacterized protein</fullName>
    </submittedName>
</protein>
<reference evidence="2 3" key="1">
    <citation type="journal article" date="2015" name="Genome Biol. Evol.">
        <title>Comparative Genomics of a Bacterivorous Green Alga Reveals Evolutionary Causalities and Consequences of Phago-Mixotrophic Mode of Nutrition.</title>
        <authorList>
            <person name="Burns J.A."/>
            <person name="Paasch A."/>
            <person name="Narechania A."/>
            <person name="Kim E."/>
        </authorList>
    </citation>
    <scope>NUCLEOTIDE SEQUENCE [LARGE SCALE GENOMIC DNA]</scope>
    <source>
        <strain evidence="2 3">PLY_AMNH</strain>
    </source>
</reference>
<keyword evidence="3" id="KW-1185">Reference proteome</keyword>
<feature type="non-terminal residue" evidence="2">
    <location>
        <position position="256"/>
    </location>
</feature>
<dbReference type="Proteomes" id="UP001190700">
    <property type="component" value="Unassembled WGS sequence"/>
</dbReference>